<dbReference type="EMBL" id="PNBA02000013">
    <property type="protein sequence ID" value="KAG6404535.1"/>
    <property type="molecule type" value="Genomic_DNA"/>
</dbReference>
<evidence type="ECO:0000313" key="2">
    <source>
        <dbReference type="Proteomes" id="UP000298416"/>
    </source>
</evidence>
<comment type="caution">
    <text evidence="1">The sequence shown here is derived from an EMBL/GenBank/DDBJ whole genome shotgun (WGS) entry which is preliminary data.</text>
</comment>
<dbReference type="Proteomes" id="UP000298416">
    <property type="component" value="Unassembled WGS sequence"/>
</dbReference>
<reference evidence="1" key="2">
    <citation type="submission" date="2020-08" db="EMBL/GenBank/DDBJ databases">
        <title>Plant Genome Project.</title>
        <authorList>
            <person name="Zhang R.-G."/>
        </authorList>
    </citation>
    <scope>NUCLEOTIDE SEQUENCE</scope>
    <source>
        <strain evidence="1">Huo1</strain>
        <tissue evidence="1">Leaf</tissue>
    </source>
</reference>
<dbReference type="AlphaFoldDB" id="A0A8X8WYV9"/>
<name>A0A8X8WYV9_SALSN</name>
<proteinExistence type="predicted"/>
<sequence>MSDSSTLDEQIAYSCVEARVFDCVCDRGVGEEELCDSENSILEKAAEKLMDRGFPSKNRGSREDEQIAYSCVEARVFDCVCDRGVGEEELCDSENSILEKAAEKLMDRGFPSKNRGSREGNSDPTTNVALTAPILCQYISLGSKEIRDLKAVSEERPVLISELAELE</sequence>
<gene>
    <name evidence="1" type="ORF">SASPL_136784</name>
</gene>
<accession>A0A8X8WYV9</accession>
<evidence type="ECO:0000313" key="1">
    <source>
        <dbReference type="EMBL" id="KAG6404535.1"/>
    </source>
</evidence>
<protein>
    <submittedName>
        <fullName evidence="1">Uncharacterized protein</fullName>
    </submittedName>
</protein>
<reference evidence="1" key="1">
    <citation type="submission" date="2018-01" db="EMBL/GenBank/DDBJ databases">
        <authorList>
            <person name="Mao J.F."/>
        </authorList>
    </citation>
    <scope>NUCLEOTIDE SEQUENCE</scope>
    <source>
        <strain evidence="1">Huo1</strain>
        <tissue evidence="1">Leaf</tissue>
    </source>
</reference>
<organism evidence="1">
    <name type="scientific">Salvia splendens</name>
    <name type="common">Scarlet sage</name>
    <dbReference type="NCBI Taxonomy" id="180675"/>
    <lineage>
        <taxon>Eukaryota</taxon>
        <taxon>Viridiplantae</taxon>
        <taxon>Streptophyta</taxon>
        <taxon>Embryophyta</taxon>
        <taxon>Tracheophyta</taxon>
        <taxon>Spermatophyta</taxon>
        <taxon>Magnoliopsida</taxon>
        <taxon>eudicotyledons</taxon>
        <taxon>Gunneridae</taxon>
        <taxon>Pentapetalae</taxon>
        <taxon>asterids</taxon>
        <taxon>lamiids</taxon>
        <taxon>Lamiales</taxon>
        <taxon>Lamiaceae</taxon>
        <taxon>Nepetoideae</taxon>
        <taxon>Mentheae</taxon>
        <taxon>Salviinae</taxon>
        <taxon>Salvia</taxon>
        <taxon>Salvia subgen. Calosphace</taxon>
        <taxon>core Calosphace</taxon>
    </lineage>
</organism>
<keyword evidence="2" id="KW-1185">Reference proteome</keyword>